<reference evidence="3" key="1">
    <citation type="submission" date="2024-07" db="EMBL/GenBank/DDBJ databases">
        <title>Two chromosome-level genome assemblies of Korean endemic species Abeliophyllum distichum and Forsythia ovata (Oleaceae).</title>
        <authorList>
            <person name="Jang H."/>
        </authorList>
    </citation>
    <scope>NUCLEOTIDE SEQUENCE [LARGE SCALE GENOMIC DNA]</scope>
</reference>
<comment type="caution">
    <text evidence="2">The sequence shown here is derived from an EMBL/GenBank/DDBJ whole genome shotgun (WGS) entry which is preliminary data.</text>
</comment>
<keyword evidence="3" id="KW-1185">Reference proteome</keyword>
<dbReference type="EMBL" id="JBFOLJ010000009">
    <property type="protein sequence ID" value="KAL2509165.1"/>
    <property type="molecule type" value="Genomic_DNA"/>
</dbReference>
<name>A0ABD1T999_9LAMI</name>
<sequence length="133" mass="14891">MPEQRFAEYSKVKKATMKTPKQIVAEGESSNCEMGTKGESSGCEMESKGESGGCETENRCGTVGIEVTSQDESLGTPIERVEEGMEIQTEGAYVLQYNEHIYCNIKPEWEAFMDRHEDEICNSWEDGFGINNE</sequence>
<proteinExistence type="predicted"/>
<gene>
    <name evidence="2" type="ORF">Fot_32812</name>
</gene>
<accession>A0ABD1T999</accession>
<dbReference type="Proteomes" id="UP001604277">
    <property type="component" value="Unassembled WGS sequence"/>
</dbReference>
<evidence type="ECO:0000313" key="3">
    <source>
        <dbReference type="Proteomes" id="UP001604277"/>
    </source>
</evidence>
<feature type="region of interest" description="Disordered" evidence="1">
    <location>
        <begin position="27"/>
        <end position="58"/>
    </location>
</feature>
<dbReference type="AlphaFoldDB" id="A0ABD1T999"/>
<protein>
    <submittedName>
        <fullName evidence="2">Uncharacterized protein</fullName>
    </submittedName>
</protein>
<evidence type="ECO:0000256" key="1">
    <source>
        <dbReference type="SAM" id="MobiDB-lite"/>
    </source>
</evidence>
<evidence type="ECO:0000313" key="2">
    <source>
        <dbReference type="EMBL" id="KAL2509165.1"/>
    </source>
</evidence>
<organism evidence="2 3">
    <name type="scientific">Forsythia ovata</name>
    <dbReference type="NCBI Taxonomy" id="205694"/>
    <lineage>
        <taxon>Eukaryota</taxon>
        <taxon>Viridiplantae</taxon>
        <taxon>Streptophyta</taxon>
        <taxon>Embryophyta</taxon>
        <taxon>Tracheophyta</taxon>
        <taxon>Spermatophyta</taxon>
        <taxon>Magnoliopsida</taxon>
        <taxon>eudicotyledons</taxon>
        <taxon>Gunneridae</taxon>
        <taxon>Pentapetalae</taxon>
        <taxon>asterids</taxon>
        <taxon>lamiids</taxon>
        <taxon>Lamiales</taxon>
        <taxon>Oleaceae</taxon>
        <taxon>Forsythieae</taxon>
        <taxon>Forsythia</taxon>
    </lineage>
</organism>